<dbReference type="SUPFAM" id="SSF56112">
    <property type="entry name" value="Protein kinase-like (PK-like)"/>
    <property type="match status" value="1"/>
</dbReference>
<dbReference type="PANTHER" id="PTHR44167">
    <property type="entry name" value="OVARIAN-SPECIFIC SERINE/THREONINE-PROTEIN KINASE LOK-RELATED"/>
    <property type="match status" value="1"/>
</dbReference>
<evidence type="ECO:0000313" key="3">
    <source>
        <dbReference type="EMBL" id="PUU77870.1"/>
    </source>
</evidence>
<dbReference type="GO" id="GO:0005524">
    <property type="term" value="F:ATP binding"/>
    <property type="evidence" value="ECO:0007669"/>
    <property type="project" value="InterPro"/>
</dbReference>
<protein>
    <submittedName>
        <fullName evidence="3">Kinase-like domain-containing protein</fullName>
    </submittedName>
</protein>
<dbReference type="PANTHER" id="PTHR44167:SF24">
    <property type="entry name" value="SERINE_THREONINE-PROTEIN KINASE CHK2"/>
    <property type="match status" value="1"/>
</dbReference>
<dbReference type="OrthoDB" id="10252171at2759"/>
<feature type="region of interest" description="Disordered" evidence="1">
    <location>
        <begin position="59"/>
        <end position="99"/>
    </location>
</feature>
<sequence>MLERVWDRWAGRFVESQPLSPGYSDSSPTDSFSTPTLRPTHHLPHYYAPLSSYFYNYPEPSPLTTSDEGDSSPIGYPSPPPPTPPAPEPQAVGSHYTPVSQPPAWRLNYEIGTGGSGTVFLENVHIPGMKSPELWAVKRISRTLPNFTFKRYEAEINNLQTLARHEWFVKFNSTYKDTHYMYIAMEYMPMGDMSQSFADGYRWNESDTRVVIKQLLHGLAIMHKEGITHRDLKPENIFLYLPENQTYVLRVKIGDIGTSKRIPPSNCSTYLKTTTGTQGYMAPEVHDTSKPKTNRVDIWSLGCVLYRMCTGNLLFKDANEVFKYFWTASSSPLALDGIGFSSPYVSFLRDILQPIPEGRPSAEDCQKKAWIMSEVPGPEYAIGTDLHRRLSKINHQVPNVHSFRKMVANQVVDSSFVP</sequence>
<dbReference type="SMART" id="SM00220">
    <property type="entry name" value="S_TKc"/>
    <property type="match status" value="1"/>
</dbReference>
<feature type="region of interest" description="Disordered" evidence="1">
    <location>
        <begin position="16"/>
        <end position="38"/>
    </location>
</feature>
<keyword evidence="4" id="KW-1185">Reference proteome</keyword>
<dbReference type="InterPro" id="IPR000719">
    <property type="entry name" value="Prot_kinase_dom"/>
</dbReference>
<evidence type="ECO:0000259" key="2">
    <source>
        <dbReference type="PROSITE" id="PS50011"/>
    </source>
</evidence>
<dbReference type="PROSITE" id="PS00108">
    <property type="entry name" value="PROTEIN_KINASE_ST"/>
    <property type="match status" value="1"/>
</dbReference>
<evidence type="ECO:0000256" key="1">
    <source>
        <dbReference type="SAM" id="MobiDB-lite"/>
    </source>
</evidence>
<feature type="compositionally biased region" description="Low complexity" evidence="1">
    <location>
        <begin position="24"/>
        <end position="36"/>
    </location>
</feature>
<accession>A0A2T6ZQV4</accession>
<feature type="compositionally biased region" description="Pro residues" evidence="1">
    <location>
        <begin position="76"/>
        <end position="88"/>
    </location>
</feature>
<dbReference type="STRING" id="42251.A0A2T6ZQV4"/>
<dbReference type="Pfam" id="PF00069">
    <property type="entry name" value="Pkinase"/>
    <property type="match status" value="1"/>
</dbReference>
<proteinExistence type="predicted"/>
<dbReference type="EMBL" id="NESQ01000137">
    <property type="protein sequence ID" value="PUU77870.1"/>
    <property type="molecule type" value="Genomic_DNA"/>
</dbReference>
<dbReference type="GO" id="GO:0004672">
    <property type="term" value="F:protein kinase activity"/>
    <property type="evidence" value="ECO:0007669"/>
    <property type="project" value="InterPro"/>
</dbReference>
<dbReference type="AlphaFoldDB" id="A0A2T6ZQV4"/>
<dbReference type="Gene3D" id="1.10.510.10">
    <property type="entry name" value="Transferase(Phosphotransferase) domain 1"/>
    <property type="match status" value="1"/>
</dbReference>
<keyword evidence="3" id="KW-0808">Transferase</keyword>
<comment type="caution">
    <text evidence="3">The sequence shown here is derived from an EMBL/GenBank/DDBJ whole genome shotgun (WGS) entry which is preliminary data.</text>
</comment>
<reference evidence="3 4" key="1">
    <citation type="submission" date="2017-04" db="EMBL/GenBank/DDBJ databases">
        <title>Draft genome sequence of Tuber borchii Vittad., a whitish edible truffle.</title>
        <authorList>
            <consortium name="DOE Joint Genome Institute"/>
            <person name="Murat C."/>
            <person name="Kuo A."/>
            <person name="Barry K.W."/>
            <person name="Clum A."/>
            <person name="Dockter R.B."/>
            <person name="Fauchery L."/>
            <person name="Iotti M."/>
            <person name="Kohler A."/>
            <person name="Labutti K."/>
            <person name="Lindquist E.A."/>
            <person name="Lipzen A."/>
            <person name="Ohm R.A."/>
            <person name="Wang M."/>
            <person name="Grigoriev I.V."/>
            <person name="Zambonelli A."/>
            <person name="Martin F.M."/>
        </authorList>
    </citation>
    <scope>NUCLEOTIDE SEQUENCE [LARGE SCALE GENOMIC DNA]</scope>
    <source>
        <strain evidence="3 4">Tbo3840</strain>
    </source>
</reference>
<feature type="domain" description="Protein kinase" evidence="2">
    <location>
        <begin position="105"/>
        <end position="371"/>
    </location>
</feature>
<name>A0A2T6ZQV4_TUBBO</name>
<organism evidence="3 4">
    <name type="scientific">Tuber borchii</name>
    <name type="common">White truffle</name>
    <dbReference type="NCBI Taxonomy" id="42251"/>
    <lineage>
        <taxon>Eukaryota</taxon>
        <taxon>Fungi</taxon>
        <taxon>Dikarya</taxon>
        <taxon>Ascomycota</taxon>
        <taxon>Pezizomycotina</taxon>
        <taxon>Pezizomycetes</taxon>
        <taxon>Pezizales</taxon>
        <taxon>Tuberaceae</taxon>
        <taxon>Tuber</taxon>
    </lineage>
</organism>
<dbReference type="PROSITE" id="PS50011">
    <property type="entry name" value="PROTEIN_KINASE_DOM"/>
    <property type="match status" value="1"/>
</dbReference>
<gene>
    <name evidence="3" type="ORF">B9Z19DRAFT_1026311</name>
</gene>
<dbReference type="InterPro" id="IPR008271">
    <property type="entry name" value="Ser/Thr_kinase_AS"/>
</dbReference>
<dbReference type="InterPro" id="IPR011009">
    <property type="entry name" value="Kinase-like_dom_sf"/>
</dbReference>
<evidence type="ECO:0000313" key="4">
    <source>
        <dbReference type="Proteomes" id="UP000244722"/>
    </source>
</evidence>
<keyword evidence="3" id="KW-0418">Kinase</keyword>
<dbReference type="Proteomes" id="UP000244722">
    <property type="component" value="Unassembled WGS sequence"/>
</dbReference>